<reference evidence="2 3" key="1">
    <citation type="submission" date="2024-04" db="EMBL/GenBank/DDBJ databases">
        <title>genome sequences of Mucor flavus KT1a and Helicostylum pulchrum KT1b strains isolation_sourced from the surface of a dry-aged beef.</title>
        <authorList>
            <person name="Toyotome T."/>
            <person name="Hosono M."/>
            <person name="Torimaru M."/>
            <person name="Fukuda K."/>
            <person name="Mikami N."/>
        </authorList>
    </citation>
    <scope>NUCLEOTIDE SEQUENCE [LARGE SCALE GENOMIC DNA]</scope>
    <source>
        <strain evidence="2 3">KT1b</strain>
    </source>
</reference>
<dbReference type="Gene3D" id="1.10.1410.10">
    <property type="match status" value="1"/>
</dbReference>
<gene>
    <name evidence="2" type="ORF">HPULCUR_001741</name>
</gene>
<evidence type="ECO:0000313" key="3">
    <source>
        <dbReference type="Proteomes" id="UP001476247"/>
    </source>
</evidence>
<evidence type="ECO:0000259" key="1">
    <source>
        <dbReference type="Pfam" id="PF22600"/>
    </source>
</evidence>
<dbReference type="SUPFAM" id="SSF81631">
    <property type="entry name" value="PAP/OAS1 substrate-binding domain"/>
    <property type="match status" value="1"/>
</dbReference>
<comment type="caution">
    <text evidence="2">The sequence shown here is derived from an EMBL/GenBank/DDBJ whole genome shotgun (WGS) entry which is preliminary data.</text>
</comment>
<dbReference type="Pfam" id="PF22600">
    <property type="entry name" value="MTPAP-like_central"/>
    <property type="match status" value="1"/>
</dbReference>
<proteinExistence type="predicted"/>
<organism evidence="2 3">
    <name type="scientific">Helicostylum pulchrum</name>
    <dbReference type="NCBI Taxonomy" id="562976"/>
    <lineage>
        <taxon>Eukaryota</taxon>
        <taxon>Fungi</taxon>
        <taxon>Fungi incertae sedis</taxon>
        <taxon>Mucoromycota</taxon>
        <taxon>Mucoromycotina</taxon>
        <taxon>Mucoromycetes</taxon>
        <taxon>Mucorales</taxon>
        <taxon>Mucorineae</taxon>
        <taxon>Mucoraceae</taxon>
        <taxon>Helicostylum</taxon>
    </lineage>
</organism>
<evidence type="ECO:0000313" key="2">
    <source>
        <dbReference type="EMBL" id="GAA5796370.1"/>
    </source>
</evidence>
<feature type="domain" description="Poly(A) RNA polymerase mitochondrial-like central palm" evidence="1">
    <location>
        <begin position="9"/>
        <end position="156"/>
    </location>
</feature>
<dbReference type="Gene3D" id="3.30.460.10">
    <property type="entry name" value="Beta Polymerase, domain 2"/>
    <property type="match status" value="1"/>
</dbReference>
<protein>
    <recommendedName>
        <fullName evidence="1">Poly(A) RNA polymerase mitochondrial-like central palm domain-containing protein</fullName>
    </recommendedName>
</protein>
<dbReference type="InterPro" id="IPR043519">
    <property type="entry name" value="NT_sf"/>
</dbReference>
<dbReference type="Proteomes" id="UP001476247">
    <property type="component" value="Unassembled WGS sequence"/>
</dbReference>
<sequence length="283" mass="31963">MLSTSGSTLEREITNLVDTLAIKPETSIKRNRVIEKINVMLSKIPEFKNMTVSIFGSTINGLATENSDTDLCISSPEMKDISDYKRTCLENASNSIFNMDFLAKQLISHGMSNITAIKKARFPICTFRDQQYGVDCDINVNNCLGIENTGLVVEYMKLDLRVKPFLFALRLFVKAKGVHDCKKGFIGTYAYTMIGLHYLMFVQDPPVIPCLQKLSGVICKYPNCHFKTATPITGYDIRYHDCVYIENAKSNNFINRSSVRRDDSTIWRSSNGKNSGELIIEIF</sequence>
<dbReference type="EMBL" id="BAABUJ010000006">
    <property type="protein sequence ID" value="GAA5796370.1"/>
    <property type="molecule type" value="Genomic_DNA"/>
</dbReference>
<accession>A0ABP9XQ28</accession>
<dbReference type="InterPro" id="IPR054708">
    <property type="entry name" value="MTPAP-like_central"/>
</dbReference>
<name>A0ABP9XQ28_9FUNG</name>
<dbReference type="CDD" id="cd05402">
    <property type="entry name" value="NT_PAP_TUTase"/>
    <property type="match status" value="1"/>
</dbReference>
<keyword evidence="3" id="KW-1185">Reference proteome</keyword>
<dbReference type="PANTHER" id="PTHR12271">
    <property type="entry name" value="POLY A POLYMERASE CID PAP -RELATED"/>
    <property type="match status" value="1"/>
</dbReference>
<dbReference type="SUPFAM" id="SSF81301">
    <property type="entry name" value="Nucleotidyltransferase"/>
    <property type="match status" value="1"/>
</dbReference>
<dbReference type="PANTHER" id="PTHR12271:SF40">
    <property type="entry name" value="POLY(A) RNA POLYMERASE GLD2"/>
    <property type="match status" value="1"/>
</dbReference>